<dbReference type="InterPro" id="IPR013328">
    <property type="entry name" value="6PGD_dom2"/>
</dbReference>
<dbReference type="InterPro" id="IPR036291">
    <property type="entry name" value="NAD(P)-bd_dom_sf"/>
</dbReference>
<evidence type="ECO:0000256" key="8">
    <source>
        <dbReference type="ARBA" id="ARBA00048793"/>
    </source>
</evidence>
<feature type="domain" description="Ketopantoate reductase C-terminal" evidence="11">
    <location>
        <begin position="180"/>
        <end position="300"/>
    </location>
</feature>
<keyword evidence="9" id="KW-0566">Pantothenate biosynthesis</keyword>
<feature type="domain" description="Ketopantoate reductase N-terminal" evidence="10">
    <location>
        <begin position="4"/>
        <end position="151"/>
    </location>
</feature>
<comment type="catalytic activity">
    <reaction evidence="8 9">
        <text>(R)-pantoate + NADP(+) = 2-dehydropantoate + NADPH + H(+)</text>
        <dbReference type="Rhea" id="RHEA:16233"/>
        <dbReference type="ChEBI" id="CHEBI:11561"/>
        <dbReference type="ChEBI" id="CHEBI:15378"/>
        <dbReference type="ChEBI" id="CHEBI:15980"/>
        <dbReference type="ChEBI" id="CHEBI:57783"/>
        <dbReference type="ChEBI" id="CHEBI:58349"/>
        <dbReference type="EC" id="1.1.1.169"/>
    </reaction>
</comment>
<dbReference type="InterPro" id="IPR003710">
    <property type="entry name" value="ApbA"/>
</dbReference>
<dbReference type="InterPro" id="IPR008927">
    <property type="entry name" value="6-PGluconate_DH-like_C_sf"/>
</dbReference>
<comment type="caution">
    <text evidence="12">The sequence shown here is derived from an EMBL/GenBank/DDBJ whole genome shotgun (WGS) entry which is preliminary data.</text>
</comment>
<comment type="similarity">
    <text evidence="2 9">Belongs to the ketopantoate reductase family.</text>
</comment>
<dbReference type="Pfam" id="PF08546">
    <property type="entry name" value="ApbA_C"/>
    <property type="match status" value="1"/>
</dbReference>
<evidence type="ECO:0000256" key="4">
    <source>
        <dbReference type="ARBA" id="ARBA00019465"/>
    </source>
</evidence>
<keyword evidence="6 9" id="KW-0560">Oxidoreductase</keyword>
<dbReference type="SUPFAM" id="SSF48179">
    <property type="entry name" value="6-phosphogluconate dehydrogenase C-terminal domain-like"/>
    <property type="match status" value="1"/>
</dbReference>
<evidence type="ECO:0000256" key="5">
    <source>
        <dbReference type="ARBA" id="ARBA00022857"/>
    </source>
</evidence>
<sequence>MMKIAVVGAGAVGAYHGIRLAQAGHETHFLLRSDYEAVRERGGFEIRDRGKTSVVPVLAHRSPEEIGACDLVLIALKTTANAQFPKLLPPLVGAGTTLLTLQNGLGNVEALGALFGAENVVGGLCYVTINRLAPGVVENFGATRLWLGEGDGGAPRERTRALAEMFCAAGLPAEAKTSLEETLWKKLCWNIPFNGLAIAGGDIACDALLASPELVELSWKLMREIQAAARARGCEISDEHLKKQFEVTERCGAYLPSSLLDYRAGRDVEIESIWGEPLRRGTAAGVPMPRLETLYLLLHSLCRKKRGVPAA</sequence>
<dbReference type="GO" id="GO:0005737">
    <property type="term" value="C:cytoplasm"/>
    <property type="evidence" value="ECO:0007669"/>
    <property type="project" value="TreeGrafter"/>
</dbReference>
<reference evidence="12" key="1">
    <citation type="submission" date="2020-10" db="EMBL/GenBank/DDBJ databases">
        <authorList>
            <person name="Gilroy R."/>
        </authorList>
    </citation>
    <scope>NUCLEOTIDE SEQUENCE</scope>
    <source>
        <strain evidence="12">10669</strain>
    </source>
</reference>
<name>A0A9D1T163_9BACT</name>
<dbReference type="EC" id="1.1.1.169" evidence="3 9"/>
<dbReference type="Gene3D" id="3.40.50.720">
    <property type="entry name" value="NAD(P)-binding Rossmann-like Domain"/>
    <property type="match status" value="1"/>
</dbReference>
<dbReference type="EMBL" id="DVOG01000039">
    <property type="protein sequence ID" value="HIV03792.1"/>
    <property type="molecule type" value="Genomic_DNA"/>
</dbReference>
<evidence type="ECO:0000256" key="2">
    <source>
        <dbReference type="ARBA" id="ARBA00007870"/>
    </source>
</evidence>
<evidence type="ECO:0000256" key="3">
    <source>
        <dbReference type="ARBA" id="ARBA00013014"/>
    </source>
</evidence>
<evidence type="ECO:0000313" key="12">
    <source>
        <dbReference type="EMBL" id="HIV03792.1"/>
    </source>
</evidence>
<protein>
    <recommendedName>
        <fullName evidence="4 9">2-dehydropantoate 2-reductase</fullName>
        <ecNumber evidence="3 9">1.1.1.169</ecNumber>
    </recommendedName>
    <alternativeName>
        <fullName evidence="7 9">Ketopantoate reductase</fullName>
    </alternativeName>
</protein>
<dbReference type="InterPro" id="IPR013332">
    <property type="entry name" value="KPR_N"/>
</dbReference>
<accession>A0A9D1T163</accession>
<comment type="pathway">
    <text evidence="1 9">Cofactor biosynthesis; (R)-pantothenate biosynthesis; (R)-pantoate from 3-methyl-2-oxobutanoate: step 2/2.</text>
</comment>
<gene>
    <name evidence="12" type="ORF">IAC75_01415</name>
</gene>
<dbReference type="Proteomes" id="UP000886812">
    <property type="component" value="Unassembled WGS sequence"/>
</dbReference>
<evidence type="ECO:0000256" key="1">
    <source>
        <dbReference type="ARBA" id="ARBA00004994"/>
    </source>
</evidence>
<evidence type="ECO:0000313" key="13">
    <source>
        <dbReference type="Proteomes" id="UP000886812"/>
    </source>
</evidence>
<dbReference type="NCBIfam" id="TIGR00745">
    <property type="entry name" value="apbA_panE"/>
    <property type="match status" value="1"/>
</dbReference>
<reference evidence="12" key="2">
    <citation type="journal article" date="2021" name="PeerJ">
        <title>Extensive microbial diversity within the chicken gut microbiome revealed by metagenomics and culture.</title>
        <authorList>
            <person name="Gilroy R."/>
            <person name="Ravi A."/>
            <person name="Getino M."/>
            <person name="Pursley I."/>
            <person name="Horton D.L."/>
            <person name="Alikhan N.F."/>
            <person name="Baker D."/>
            <person name="Gharbi K."/>
            <person name="Hall N."/>
            <person name="Watson M."/>
            <person name="Adriaenssens E.M."/>
            <person name="Foster-Nyarko E."/>
            <person name="Jarju S."/>
            <person name="Secka A."/>
            <person name="Antonio M."/>
            <person name="Oren A."/>
            <person name="Chaudhuri R.R."/>
            <person name="La Ragione R."/>
            <person name="Hildebrand F."/>
            <person name="Pallen M.J."/>
        </authorList>
    </citation>
    <scope>NUCLEOTIDE SEQUENCE</scope>
    <source>
        <strain evidence="12">10669</strain>
    </source>
</reference>
<evidence type="ECO:0000256" key="6">
    <source>
        <dbReference type="ARBA" id="ARBA00023002"/>
    </source>
</evidence>
<organism evidence="12 13">
    <name type="scientific">Candidatus Spyradosoma merdigallinarum</name>
    <dbReference type="NCBI Taxonomy" id="2840950"/>
    <lineage>
        <taxon>Bacteria</taxon>
        <taxon>Pseudomonadati</taxon>
        <taxon>Verrucomicrobiota</taxon>
        <taxon>Opitutia</taxon>
        <taxon>Opitutia incertae sedis</taxon>
        <taxon>Candidatus Spyradosoma</taxon>
    </lineage>
</organism>
<dbReference type="PANTHER" id="PTHR21708:SF26">
    <property type="entry name" value="2-DEHYDROPANTOATE 2-REDUCTASE"/>
    <property type="match status" value="1"/>
</dbReference>
<keyword evidence="5 9" id="KW-0521">NADP</keyword>
<evidence type="ECO:0000256" key="9">
    <source>
        <dbReference type="RuleBase" id="RU362068"/>
    </source>
</evidence>
<evidence type="ECO:0000256" key="7">
    <source>
        <dbReference type="ARBA" id="ARBA00032024"/>
    </source>
</evidence>
<dbReference type="GO" id="GO:0008677">
    <property type="term" value="F:2-dehydropantoate 2-reductase activity"/>
    <property type="evidence" value="ECO:0007669"/>
    <property type="project" value="UniProtKB-EC"/>
</dbReference>
<dbReference type="InterPro" id="IPR013752">
    <property type="entry name" value="KPA_reductase"/>
</dbReference>
<evidence type="ECO:0000259" key="11">
    <source>
        <dbReference type="Pfam" id="PF08546"/>
    </source>
</evidence>
<dbReference type="Pfam" id="PF02558">
    <property type="entry name" value="ApbA"/>
    <property type="match status" value="1"/>
</dbReference>
<dbReference type="Gene3D" id="1.10.1040.10">
    <property type="entry name" value="N-(1-d-carboxylethyl)-l-norvaline Dehydrogenase, domain 2"/>
    <property type="match status" value="1"/>
</dbReference>
<evidence type="ECO:0000259" key="10">
    <source>
        <dbReference type="Pfam" id="PF02558"/>
    </source>
</evidence>
<dbReference type="FunFam" id="1.10.1040.10:FF:000017">
    <property type="entry name" value="2-dehydropantoate 2-reductase"/>
    <property type="match status" value="1"/>
</dbReference>
<dbReference type="PANTHER" id="PTHR21708">
    <property type="entry name" value="PROBABLE 2-DEHYDROPANTOATE 2-REDUCTASE"/>
    <property type="match status" value="1"/>
</dbReference>
<proteinExistence type="inferred from homology"/>
<dbReference type="AlphaFoldDB" id="A0A9D1T163"/>
<dbReference type="SUPFAM" id="SSF51735">
    <property type="entry name" value="NAD(P)-binding Rossmann-fold domains"/>
    <property type="match status" value="1"/>
</dbReference>
<dbReference type="GO" id="GO:0015940">
    <property type="term" value="P:pantothenate biosynthetic process"/>
    <property type="evidence" value="ECO:0007669"/>
    <property type="project" value="UniProtKB-KW"/>
</dbReference>
<comment type="function">
    <text evidence="9">Catalyzes the NADPH-dependent reduction of ketopantoate into pantoic acid.</text>
</comment>
<dbReference type="InterPro" id="IPR051402">
    <property type="entry name" value="KPR-Related"/>
</dbReference>